<dbReference type="SUPFAM" id="SSF55811">
    <property type="entry name" value="Nudix"/>
    <property type="match status" value="1"/>
</dbReference>
<dbReference type="GO" id="GO:0008413">
    <property type="term" value="F:8-oxo-7,8-dihydroguanosine triphosphate pyrophosphatase activity"/>
    <property type="evidence" value="ECO:0007669"/>
    <property type="project" value="InterPro"/>
</dbReference>
<dbReference type="Gene3D" id="3.90.79.10">
    <property type="entry name" value="Nucleoside Triphosphate Pyrophosphohydrolase"/>
    <property type="match status" value="1"/>
</dbReference>
<dbReference type="GO" id="GO:0046872">
    <property type="term" value="F:metal ion binding"/>
    <property type="evidence" value="ECO:0007669"/>
    <property type="project" value="UniProtKB-KW"/>
</dbReference>
<comment type="catalytic activity">
    <reaction evidence="12">
        <text>2-oxo-ATP + H2O = 2-oxo-AMP + diphosphate + H(+)</text>
        <dbReference type="Rhea" id="RHEA:67392"/>
        <dbReference type="ChEBI" id="CHEBI:15377"/>
        <dbReference type="ChEBI" id="CHEBI:15378"/>
        <dbReference type="ChEBI" id="CHEBI:33019"/>
        <dbReference type="ChEBI" id="CHEBI:71395"/>
        <dbReference type="ChEBI" id="CHEBI:172878"/>
    </reaction>
    <physiologicalReaction direction="left-to-right" evidence="12">
        <dbReference type="Rhea" id="RHEA:67393"/>
    </physiologicalReaction>
</comment>
<evidence type="ECO:0000256" key="19">
    <source>
        <dbReference type="ARBA" id="ARBA00032071"/>
    </source>
</evidence>
<evidence type="ECO:0000256" key="4">
    <source>
        <dbReference type="ARBA" id="ARBA00011245"/>
    </source>
</evidence>
<evidence type="ECO:0000313" key="26">
    <source>
        <dbReference type="Proteomes" id="UP000007875"/>
    </source>
</evidence>
<dbReference type="PRINTS" id="PR01403">
    <property type="entry name" value="8OXTPHPHTASE"/>
</dbReference>
<evidence type="ECO:0000313" key="25">
    <source>
        <dbReference type="Ensembl" id="ENSCSAVP00000010373.1"/>
    </source>
</evidence>
<evidence type="ECO:0000256" key="11">
    <source>
        <dbReference type="ARBA" id="ARBA00024486"/>
    </source>
</evidence>
<comment type="catalytic activity">
    <reaction evidence="10">
        <text>2-oxo-dATP + H2O = 2-oxo-dAMP + diphosphate + H(+)</text>
        <dbReference type="Rhea" id="RHEA:31583"/>
        <dbReference type="ChEBI" id="CHEBI:15377"/>
        <dbReference type="ChEBI" id="CHEBI:15378"/>
        <dbReference type="ChEBI" id="CHEBI:33019"/>
        <dbReference type="ChEBI" id="CHEBI:63212"/>
        <dbReference type="ChEBI" id="CHEBI:77897"/>
        <dbReference type="EC" id="3.6.1.56"/>
    </reaction>
    <physiologicalReaction direction="left-to-right" evidence="10">
        <dbReference type="Rhea" id="RHEA:31584"/>
    </physiologicalReaction>
</comment>
<reference evidence="25" key="3">
    <citation type="submission" date="2025-09" db="UniProtKB">
        <authorList>
            <consortium name="Ensembl"/>
        </authorList>
    </citation>
    <scope>IDENTIFICATION</scope>
</reference>
<comment type="cofactor">
    <cofactor evidence="1">
        <name>Mg(2+)</name>
        <dbReference type="ChEBI" id="CHEBI:18420"/>
    </cofactor>
</comment>
<evidence type="ECO:0000256" key="23">
    <source>
        <dbReference type="ARBA" id="ARBA00053094"/>
    </source>
</evidence>
<dbReference type="CDD" id="cd03427">
    <property type="entry name" value="NUDIX_MTH1_Nudt1"/>
    <property type="match status" value="1"/>
</dbReference>
<protein>
    <recommendedName>
        <fullName evidence="14">Oxidized purine nucleoside triphosphate hydrolase</fullName>
        <ecNumber evidence="13">3.6.1.56</ecNumber>
    </recommendedName>
    <alternativeName>
        <fullName evidence="18">2-hydroxy-dATP diphosphatase</fullName>
    </alternativeName>
    <alternativeName>
        <fullName evidence="17">7,8-dihydro-8-oxoguanine triphosphatase</fullName>
    </alternativeName>
    <alternativeName>
        <fullName evidence="16">8-oxo-dGTPase</fullName>
    </alternativeName>
    <alternativeName>
        <fullName evidence="19">Methylated purine nucleoside triphosphate hydrolase</fullName>
    </alternativeName>
    <alternativeName>
        <fullName evidence="15">Nucleoside diphosphate-linked moiety X motif 1</fullName>
    </alternativeName>
</protein>
<keyword evidence="5" id="KW-0479">Metal-binding</keyword>
<sequence>MNRYLCCTLVQIFDHKRILLGLKKRGLGVGKWNGFGGKVKPGEEIKMAAVRELKEESGLDVETSDLTNVGKLVFEFVNNGLVIEVYVFRAQNYHGEIVETEEMKPQWFSIDEIPFNEMWVDDIDWYPFMFTQKLFFGFMKFNGENEMLYKELQVVENV</sequence>
<keyword evidence="8" id="KW-0539">Nucleus</keyword>
<evidence type="ECO:0000256" key="14">
    <source>
        <dbReference type="ARBA" id="ARBA00026218"/>
    </source>
</evidence>
<dbReference type="GO" id="GO:0016791">
    <property type="term" value="F:phosphatase activity"/>
    <property type="evidence" value="ECO:0007669"/>
    <property type="project" value="Ensembl"/>
</dbReference>
<evidence type="ECO:0000256" key="6">
    <source>
        <dbReference type="ARBA" id="ARBA00022801"/>
    </source>
</evidence>
<evidence type="ECO:0000256" key="5">
    <source>
        <dbReference type="ARBA" id="ARBA00022723"/>
    </source>
</evidence>
<dbReference type="STRING" id="51511.ENSCSAVP00000010373"/>
<dbReference type="EC" id="3.6.1.56" evidence="13"/>
<dbReference type="eggNOG" id="ENOG502S254">
    <property type="taxonomic scope" value="Eukaryota"/>
</dbReference>
<evidence type="ECO:0000256" key="22">
    <source>
        <dbReference type="ARBA" id="ARBA00049032"/>
    </source>
</evidence>
<evidence type="ECO:0000256" key="2">
    <source>
        <dbReference type="ARBA" id="ARBA00004123"/>
    </source>
</evidence>
<comment type="function">
    <text evidence="23">Oxidized purine nucleoside triphosphate hydrolase which is a prominent sanitizer of the oxidized nucleotide pool. Catalyzes the hydrolysis of 2-oxo-dATP (2-hydroxy-dATP) into 2-oxo-dAMP. Also has a significant hydrolase activity toward 2-oxo-ATP, 8-oxo-dGTP and 8-oxo-dATP. Through the hydrolysis of oxidized purine nucleoside triphosphates, prevents their incorporation into DNA and the subsequent transversions A:T to C:G and G:C to T:A. Also catalyzes the hydrolysis of methylated purine nucleoside triphosphate preventing their integration into DNA. Through this antimutagenic activity protects cells from oxidative stress.</text>
</comment>
<keyword evidence="6" id="KW-0378">Hydrolase</keyword>
<dbReference type="GeneTree" id="ENSGT00390000000341"/>
<evidence type="ECO:0000256" key="17">
    <source>
        <dbReference type="ARBA" id="ARBA00030682"/>
    </source>
</evidence>
<comment type="similarity">
    <text evidence="3">Belongs to the Nudix hydrolase family.</text>
</comment>
<dbReference type="PANTHER" id="PTHR43758:SF2">
    <property type="entry name" value="OXIDIZED PURINE NUCLEOSIDE TRIPHOSPHATE HYDROLASE"/>
    <property type="match status" value="1"/>
</dbReference>
<comment type="subunit">
    <text evidence="4">Monomer.</text>
</comment>
<evidence type="ECO:0000256" key="1">
    <source>
        <dbReference type="ARBA" id="ARBA00001946"/>
    </source>
</evidence>
<dbReference type="GO" id="GO:0009151">
    <property type="term" value="P:purine deoxyribonucleotide metabolic process"/>
    <property type="evidence" value="ECO:0007669"/>
    <property type="project" value="Ensembl"/>
</dbReference>
<name>H2YYG2_CIOSA</name>
<dbReference type="InParanoid" id="H2YYG2"/>
<dbReference type="PROSITE" id="PS00893">
    <property type="entry name" value="NUDIX_BOX"/>
    <property type="match status" value="1"/>
</dbReference>
<dbReference type="GO" id="GO:0005737">
    <property type="term" value="C:cytoplasm"/>
    <property type="evidence" value="ECO:0007669"/>
    <property type="project" value="TreeGrafter"/>
</dbReference>
<reference evidence="26" key="1">
    <citation type="submission" date="2003-08" db="EMBL/GenBank/DDBJ databases">
        <authorList>
            <person name="Birren B."/>
            <person name="Nusbaum C."/>
            <person name="Abebe A."/>
            <person name="Abouelleil A."/>
            <person name="Adekoya E."/>
            <person name="Ait-zahra M."/>
            <person name="Allen N."/>
            <person name="Allen T."/>
            <person name="An P."/>
            <person name="Anderson M."/>
            <person name="Anderson S."/>
            <person name="Arachchi H."/>
            <person name="Armbruster J."/>
            <person name="Bachantsang P."/>
            <person name="Baldwin J."/>
            <person name="Barry A."/>
            <person name="Bayul T."/>
            <person name="Blitshsteyn B."/>
            <person name="Bloom T."/>
            <person name="Blye J."/>
            <person name="Boguslavskiy L."/>
            <person name="Borowsky M."/>
            <person name="Boukhgalter B."/>
            <person name="Brunache A."/>
            <person name="Butler J."/>
            <person name="Calixte N."/>
            <person name="Calvo S."/>
            <person name="Camarata J."/>
            <person name="Campo K."/>
            <person name="Chang J."/>
            <person name="Cheshatsang Y."/>
            <person name="Citroen M."/>
            <person name="Collymore A."/>
            <person name="Considine T."/>
            <person name="Cook A."/>
            <person name="Cooke P."/>
            <person name="Corum B."/>
            <person name="Cuomo C."/>
            <person name="David R."/>
            <person name="Dawoe T."/>
            <person name="Degray S."/>
            <person name="Dodge S."/>
            <person name="Dooley K."/>
            <person name="Dorje P."/>
            <person name="Dorjee K."/>
            <person name="Dorris L."/>
            <person name="Duffey N."/>
            <person name="Dupes A."/>
            <person name="Elkins T."/>
            <person name="Engels R."/>
            <person name="Erickson J."/>
            <person name="Farina A."/>
            <person name="Faro S."/>
            <person name="Ferreira P."/>
            <person name="Fischer H."/>
            <person name="Fitzgerald M."/>
            <person name="Foley K."/>
            <person name="Gage D."/>
            <person name="Galagan J."/>
            <person name="Gearin G."/>
            <person name="Gnerre S."/>
            <person name="Gnirke A."/>
            <person name="Goyette A."/>
            <person name="Graham J."/>
            <person name="Grandbois E."/>
            <person name="Gyaltsen K."/>
            <person name="Hafez N."/>
            <person name="Hagopian D."/>
            <person name="Hagos B."/>
            <person name="Hall J."/>
            <person name="Hatcher B."/>
            <person name="Heller A."/>
            <person name="Higgins H."/>
            <person name="Honan T."/>
            <person name="Horn A."/>
            <person name="Houde N."/>
            <person name="Hughes L."/>
            <person name="Hulme W."/>
            <person name="Husby E."/>
            <person name="Iliev I."/>
            <person name="Jaffe D."/>
            <person name="Jones C."/>
            <person name="Kamal M."/>
            <person name="Kamat A."/>
            <person name="Kamvysselis M."/>
            <person name="Karlsson E."/>
            <person name="Kells C."/>
            <person name="Kieu A."/>
            <person name="Kisner P."/>
            <person name="Kodira C."/>
            <person name="Kulbokas E."/>
            <person name="Labutti K."/>
            <person name="Lama D."/>
            <person name="Landers T."/>
            <person name="Leger J."/>
            <person name="Levine S."/>
            <person name="Lewis D."/>
            <person name="Lewis T."/>
            <person name="Lindblad-toh K."/>
            <person name="Liu X."/>
            <person name="Lokyitsang T."/>
            <person name="Lokyitsang Y."/>
            <person name="Lucien O."/>
            <person name="Lui A."/>
            <person name="Ma L.J."/>
            <person name="Mabbitt R."/>
            <person name="Macdonald J."/>
            <person name="Maclean C."/>
            <person name="Major J."/>
            <person name="Manning J."/>
            <person name="Marabella R."/>
            <person name="Maru K."/>
            <person name="Matthews C."/>
            <person name="Mauceli E."/>
            <person name="Mccarthy M."/>
            <person name="Mcdonough S."/>
            <person name="Mcghee T."/>
            <person name="Meldrim J."/>
            <person name="Meneus L."/>
            <person name="Mesirov J."/>
            <person name="Mihalev A."/>
            <person name="Mihova T."/>
            <person name="Mikkelsen T."/>
            <person name="Mlenga V."/>
            <person name="Moru K."/>
            <person name="Mozes J."/>
            <person name="Mulrain L."/>
            <person name="Munson G."/>
            <person name="Naylor J."/>
            <person name="Newes C."/>
            <person name="Nguyen C."/>
            <person name="Nguyen N."/>
            <person name="Nguyen T."/>
            <person name="Nicol R."/>
            <person name="Nielsen C."/>
            <person name="Nizzari M."/>
            <person name="Norbu C."/>
            <person name="Norbu N."/>
            <person name="O'donnell P."/>
            <person name="Okoawo O."/>
            <person name="O'leary S."/>
            <person name="Omotosho B."/>
            <person name="O'neill K."/>
            <person name="Osman S."/>
            <person name="Parker S."/>
            <person name="Perrin D."/>
            <person name="Phunkhang P."/>
            <person name="Piqani B."/>
            <person name="Purcell S."/>
            <person name="Rachupka T."/>
            <person name="Ramasamy U."/>
            <person name="Rameau R."/>
            <person name="Ray V."/>
            <person name="Raymond C."/>
            <person name="Retta R."/>
            <person name="Richardson S."/>
            <person name="Rise C."/>
            <person name="Rodriguez J."/>
            <person name="Rogers J."/>
            <person name="Rogov P."/>
            <person name="Rutman M."/>
            <person name="Schupbach R."/>
            <person name="Seaman C."/>
            <person name="Settipalli S."/>
            <person name="Sharpe T."/>
            <person name="Sheridan J."/>
            <person name="Sherpa N."/>
            <person name="Shi J."/>
            <person name="Smirnov S."/>
            <person name="Smith C."/>
            <person name="Sougnez C."/>
            <person name="Spencer B."/>
            <person name="Stalker J."/>
            <person name="Stange-thomann N."/>
            <person name="Stavropoulos S."/>
            <person name="Stetson K."/>
            <person name="Stone C."/>
            <person name="Stone S."/>
            <person name="Stubbs M."/>
            <person name="Talamas J."/>
            <person name="Tchuinga P."/>
            <person name="Tenzing P."/>
            <person name="Tesfaye S."/>
            <person name="Theodore J."/>
            <person name="Thoulutsang Y."/>
            <person name="Topham K."/>
            <person name="Towey S."/>
            <person name="Tsamla T."/>
            <person name="Tsomo N."/>
            <person name="Vallee D."/>
            <person name="Vassiliev H."/>
            <person name="Venkataraman V."/>
            <person name="Vinson J."/>
            <person name="Vo A."/>
            <person name="Wade C."/>
            <person name="Wang S."/>
            <person name="Wangchuk T."/>
            <person name="Wangdi T."/>
            <person name="Whittaker C."/>
            <person name="Wilkinson J."/>
            <person name="Wu Y."/>
            <person name="Wyman D."/>
            <person name="Yadav S."/>
            <person name="Yang S."/>
            <person name="Yang X."/>
            <person name="Yeager S."/>
            <person name="Yee E."/>
            <person name="Young G."/>
            <person name="Zainoun J."/>
            <person name="Zembeck L."/>
            <person name="Zimmer A."/>
            <person name="Zody M."/>
            <person name="Lander E."/>
        </authorList>
    </citation>
    <scope>NUCLEOTIDE SEQUENCE [LARGE SCALE GENOMIC DNA]</scope>
</reference>
<dbReference type="PROSITE" id="PS51462">
    <property type="entry name" value="NUDIX"/>
    <property type="match status" value="1"/>
</dbReference>
<dbReference type="GO" id="GO:0008828">
    <property type="term" value="F:dATP diphosphatase activity"/>
    <property type="evidence" value="ECO:0007669"/>
    <property type="project" value="UniProtKB-EC"/>
</dbReference>
<evidence type="ECO:0000256" key="20">
    <source>
        <dbReference type="ARBA" id="ARBA00048002"/>
    </source>
</evidence>
<dbReference type="FunCoup" id="H2YYG2">
    <property type="interactions" value="1"/>
</dbReference>
<evidence type="ECO:0000256" key="16">
    <source>
        <dbReference type="ARBA" id="ARBA00030634"/>
    </source>
</evidence>
<dbReference type="Ensembl" id="ENSCSAVT00000010498.1">
    <property type="protein sequence ID" value="ENSCSAVP00000010373.1"/>
    <property type="gene ID" value="ENSCSAVG00000006107.1"/>
</dbReference>
<dbReference type="Proteomes" id="UP000007875">
    <property type="component" value="Unassembled WGS sequence"/>
</dbReference>
<evidence type="ECO:0000256" key="3">
    <source>
        <dbReference type="ARBA" id="ARBA00005582"/>
    </source>
</evidence>
<proteinExistence type="inferred from homology"/>
<evidence type="ECO:0000256" key="12">
    <source>
        <dbReference type="ARBA" id="ARBA00024596"/>
    </source>
</evidence>
<accession>H2YYG2</accession>
<dbReference type="InterPro" id="IPR003563">
    <property type="entry name" value="8ODP"/>
</dbReference>
<evidence type="ECO:0000256" key="18">
    <source>
        <dbReference type="ARBA" id="ARBA00031927"/>
    </source>
</evidence>
<evidence type="ECO:0000256" key="9">
    <source>
        <dbReference type="ARBA" id="ARBA00024448"/>
    </source>
</evidence>
<dbReference type="PANTHER" id="PTHR43758">
    <property type="entry name" value="7,8-DIHYDRO-8-OXOGUANINE TRIPHOSPHATASE"/>
    <property type="match status" value="1"/>
</dbReference>
<dbReference type="Pfam" id="PF00293">
    <property type="entry name" value="NUDIX"/>
    <property type="match status" value="1"/>
</dbReference>
<evidence type="ECO:0000256" key="13">
    <source>
        <dbReference type="ARBA" id="ARBA00026103"/>
    </source>
</evidence>
<comment type="catalytic activity">
    <reaction evidence="21">
        <text>O(6)-methyl-dGTP + H2O = O(6)-methyl-dGMP + diphosphate + H(+)</text>
        <dbReference type="Rhea" id="RHEA:67600"/>
        <dbReference type="ChEBI" id="CHEBI:15377"/>
        <dbReference type="ChEBI" id="CHEBI:15378"/>
        <dbReference type="ChEBI" id="CHEBI:33019"/>
        <dbReference type="ChEBI" id="CHEBI:169974"/>
        <dbReference type="ChEBI" id="CHEBI:169975"/>
    </reaction>
    <physiologicalReaction direction="left-to-right" evidence="21">
        <dbReference type="Rhea" id="RHEA:67601"/>
    </physiologicalReaction>
</comment>
<evidence type="ECO:0000256" key="15">
    <source>
        <dbReference type="ARBA" id="ARBA00029673"/>
    </source>
</evidence>
<evidence type="ECO:0000256" key="7">
    <source>
        <dbReference type="ARBA" id="ARBA00022842"/>
    </source>
</evidence>
<feature type="domain" description="Nudix hydrolase" evidence="24">
    <location>
        <begin position="3"/>
        <end position="131"/>
    </location>
</feature>
<comment type="catalytic activity">
    <reaction evidence="9">
        <text>8-oxo-dATP + H2O = 8-oxo-dAMP + diphosphate + H(+)</text>
        <dbReference type="Rhea" id="RHEA:65396"/>
        <dbReference type="ChEBI" id="CHEBI:15377"/>
        <dbReference type="ChEBI" id="CHEBI:15378"/>
        <dbReference type="ChEBI" id="CHEBI:33019"/>
        <dbReference type="ChEBI" id="CHEBI:71361"/>
        <dbReference type="ChEBI" id="CHEBI:172871"/>
    </reaction>
    <physiologicalReaction direction="left-to-right" evidence="9">
        <dbReference type="Rhea" id="RHEA:65397"/>
    </physiologicalReaction>
</comment>
<dbReference type="GO" id="GO:0042262">
    <property type="term" value="P:DNA protection"/>
    <property type="evidence" value="ECO:0007669"/>
    <property type="project" value="InterPro"/>
</dbReference>
<organism evidence="25 26">
    <name type="scientific">Ciona savignyi</name>
    <name type="common">Pacific transparent sea squirt</name>
    <dbReference type="NCBI Taxonomy" id="51511"/>
    <lineage>
        <taxon>Eukaryota</taxon>
        <taxon>Metazoa</taxon>
        <taxon>Chordata</taxon>
        <taxon>Tunicata</taxon>
        <taxon>Ascidiacea</taxon>
        <taxon>Phlebobranchia</taxon>
        <taxon>Cionidae</taxon>
        <taxon>Ciona</taxon>
    </lineage>
</organism>
<dbReference type="InterPro" id="IPR015797">
    <property type="entry name" value="NUDIX_hydrolase-like_dom_sf"/>
</dbReference>
<evidence type="ECO:0000259" key="24">
    <source>
        <dbReference type="PROSITE" id="PS51462"/>
    </source>
</evidence>
<comment type="subcellular location">
    <subcellularLocation>
        <location evidence="2">Nucleus</location>
    </subcellularLocation>
</comment>
<comment type="catalytic activity">
    <reaction evidence="22">
        <text>N(6)-methyl-dATP + H2O = N(6)-methyl-dAMP + diphosphate + H(+)</text>
        <dbReference type="Rhea" id="RHEA:67604"/>
        <dbReference type="ChEBI" id="CHEBI:15377"/>
        <dbReference type="ChEBI" id="CHEBI:15378"/>
        <dbReference type="ChEBI" id="CHEBI:33019"/>
        <dbReference type="ChEBI" id="CHEBI:169976"/>
        <dbReference type="ChEBI" id="CHEBI:172872"/>
    </reaction>
    <physiologicalReaction direction="left-to-right" evidence="22">
        <dbReference type="Rhea" id="RHEA:67605"/>
    </physiologicalReaction>
</comment>
<dbReference type="OMA" id="MIEATLC"/>
<dbReference type="GO" id="GO:0005634">
    <property type="term" value="C:nucleus"/>
    <property type="evidence" value="ECO:0007669"/>
    <property type="project" value="UniProtKB-SubCell"/>
</dbReference>
<reference evidence="25" key="2">
    <citation type="submission" date="2025-08" db="UniProtKB">
        <authorList>
            <consortium name="Ensembl"/>
        </authorList>
    </citation>
    <scope>IDENTIFICATION</scope>
</reference>
<dbReference type="InterPro" id="IPR000086">
    <property type="entry name" value="NUDIX_hydrolase_dom"/>
</dbReference>
<comment type="catalytic activity">
    <reaction evidence="20">
        <text>N(6)-methyl-ATP + H2O = N(6)-methyl-AMP + diphosphate + H(+)</text>
        <dbReference type="Rhea" id="RHEA:67608"/>
        <dbReference type="ChEBI" id="CHEBI:15377"/>
        <dbReference type="ChEBI" id="CHEBI:15378"/>
        <dbReference type="ChEBI" id="CHEBI:33019"/>
        <dbReference type="ChEBI" id="CHEBI:144842"/>
        <dbReference type="ChEBI" id="CHEBI:172873"/>
    </reaction>
    <physiologicalReaction direction="left-to-right" evidence="20">
        <dbReference type="Rhea" id="RHEA:67609"/>
    </physiologicalReaction>
</comment>
<dbReference type="HOGENOM" id="CLU_037162_11_1_1"/>
<dbReference type="InterPro" id="IPR020084">
    <property type="entry name" value="NUDIX_hydrolase_CS"/>
</dbReference>
<dbReference type="AlphaFoldDB" id="H2YYG2"/>
<evidence type="ECO:0000256" key="10">
    <source>
        <dbReference type="ARBA" id="ARBA00024459"/>
    </source>
</evidence>
<keyword evidence="26" id="KW-1185">Reference proteome</keyword>
<evidence type="ECO:0000256" key="8">
    <source>
        <dbReference type="ARBA" id="ARBA00023242"/>
    </source>
</evidence>
<evidence type="ECO:0000256" key="21">
    <source>
        <dbReference type="ARBA" id="ARBA00048894"/>
    </source>
</evidence>
<keyword evidence="7" id="KW-0460">Magnesium</keyword>
<comment type="catalytic activity">
    <reaction evidence="11">
        <text>8-oxo-dGTP + H2O = 8-oxo-dGMP + diphosphate + H(+)</text>
        <dbReference type="Rhea" id="RHEA:31575"/>
        <dbReference type="ChEBI" id="CHEBI:15377"/>
        <dbReference type="ChEBI" id="CHEBI:15378"/>
        <dbReference type="ChEBI" id="CHEBI:33019"/>
        <dbReference type="ChEBI" id="CHEBI:63224"/>
        <dbReference type="ChEBI" id="CHEBI:77896"/>
    </reaction>
    <physiologicalReaction direction="left-to-right" evidence="11">
        <dbReference type="Rhea" id="RHEA:31576"/>
    </physiologicalReaction>
</comment>